<dbReference type="Pfam" id="PF18325">
    <property type="entry name" value="Fas_alpha_ACP"/>
    <property type="match status" value="1"/>
</dbReference>
<dbReference type="Proteomes" id="UP000054538">
    <property type="component" value="Unassembled WGS sequence"/>
</dbReference>
<evidence type="ECO:0000313" key="3">
    <source>
        <dbReference type="Proteomes" id="UP000054538"/>
    </source>
</evidence>
<accession>A0A0D0CCJ0</accession>
<feature type="domain" description="Fatty acid synthase subunit alpha acyl carrier" evidence="1">
    <location>
        <begin position="30"/>
        <end position="100"/>
    </location>
</feature>
<proteinExistence type="predicted"/>
<keyword evidence="3" id="KW-1185">Reference proteome</keyword>
<evidence type="ECO:0000313" key="2">
    <source>
        <dbReference type="EMBL" id="KIK80482.1"/>
    </source>
</evidence>
<dbReference type="STRING" id="930991.A0A0D0CCJ0"/>
<dbReference type="OrthoDB" id="3262474at2759"/>
<dbReference type="EMBL" id="KN826009">
    <property type="protein sequence ID" value="KIK80482.1"/>
    <property type="molecule type" value="Genomic_DNA"/>
</dbReference>
<organism evidence="2 3">
    <name type="scientific">Paxillus rubicundulus Ve08.2h10</name>
    <dbReference type="NCBI Taxonomy" id="930991"/>
    <lineage>
        <taxon>Eukaryota</taxon>
        <taxon>Fungi</taxon>
        <taxon>Dikarya</taxon>
        <taxon>Basidiomycota</taxon>
        <taxon>Agaricomycotina</taxon>
        <taxon>Agaricomycetes</taxon>
        <taxon>Agaricomycetidae</taxon>
        <taxon>Boletales</taxon>
        <taxon>Paxilineae</taxon>
        <taxon>Paxillaceae</taxon>
        <taxon>Paxillus</taxon>
    </lineage>
</organism>
<dbReference type="HOGENOM" id="CLU_145572_0_0_1"/>
<sequence>MHTRGLLFVSDLFCSQTAQVICLRQRQDVLLKVEEVPLTKSIKDLVGGKSTLQNEILGDLQLEFTSTLKGEGISFEELGSALGVRHSRTLHGTGFVKMHFSCTMSSFTGASLLSTTAQEAVSYITSHIRSHAASVCVAQPVSPLNPGLLCH</sequence>
<dbReference type="InterPro" id="IPR040899">
    <property type="entry name" value="Fas_alpha_ACP"/>
</dbReference>
<reference evidence="2 3" key="1">
    <citation type="submission" date="2014-04" db="EMBL/GenBank/DDBJ databases">
        <authorList>
            <consortium name="DOE Joint Genome Institute"/>
            <person name="Kuo A."/>
            <person name="Kohler A."/>
            <person name="Jargeat P."/>
            <person name="Nagy L.G."/>
            <person name="Floudas D."/>
            <person name="Copeland A."/>
            <person name="Barry K.W."/>
            <person name="Cichocki N."/>
            <person name="Veneault-Fourrey C."/>
            <person name="LaButti K."/>
            <person name="Lindquist E.A."/>
            <person name="Lipzen A."/>
            <person name="Lundell T."/>
            <person name="Morin E."/>
            <person name="Murat C."/>
            <person name="Sun H."/>
            <person name="Tunlid A."/>
            <person name="Henrissat B."/>
            <person name="Grigoriev I.V."/>
            <person name="Hibbett D.S."/>
            <person name="Martin F."/>
            <person name="Nordberg H.P."/>
            <person name="Cantor M.N."/>
            <person name="Hua S.X."/>
        </authorList>
    </citation>
    <scope>NUCLEOTIDE SEQUENCE [LARGE SCALE GENOMIC DNA]</scope>
    <source>
        <strain evidence="2 3">Ve08.2h10</strain>
    </source>
</reference>
<name>A0A0D0CCJ0_9AGAM</name>
<reference evidence="3" key="2">
    <citation type="submission" date="2015-01" db="EMBL/GenBank/DDBJ databases">
        <title>Evolutionary Origins and Diversification of the Mycorrhizal Mutualists.</title>
        <authorList>
            <consortium name="DOE Joint Genome Institute"/>
            <consortium name="Mycorrhizal Genomics Consortium"/>
            <person name="Kohler A."/>
            <person name="Kuo A."/>
            <person name="Nagy L.G."/>
            <person name="Floudas D."/>
            <person name="Copeland A."/>
            <person name="Barry K.W."/>
            <person name="Cichocki N."/>
            <person name="Veneault-Fourrey C."/>
            <person name="LaButti K."/>
            <person name="Lindquist E.A."/>
            <person name="Lipzen A."/>
            <person name="Lundell T."/>
            <person name="Morin E."/>
            <person name="Murat C."/>
            <person name="Riley R."/>
            <person name="Ohm R."/>
            <person name="Sun H."/>
            <person name="Tunlid A."/>
            <person name="Henrissat B."/>
            <person name="Grigoriev I.V."/>
            <person name="Hibbett D.S."/>
            <person name="Martin F."/>
        </authorList>
    </citation>
    <scope>NUCLEOTIDE SEQUENCE [LARGE SCALE GENOMIC DNA]</scope>
    <source>
        <strain evidence="3">Ve08.2h10</strain>
    </source>
</reference>
<evidence type="ECO:0000259" key="1">
    <source>
        <dbReference type="Pfam" id="PF18325"/>
    </source>
</evidence>
<dbReference type="GO" id="GO:0008897">
    <property type="term" value="F:holo-[acyl-carrier-protein] synthase activity"/>
    <property type="evidence" value="ECO:0007669"/>
    <property type="project" value="InterPro"/>
</dbReference>
<dbReference type="InParanoid" id="A0A0D0CCJ0"/>
<protein>
    <recommendedName>
        <fullName evidence="1">Fatty acid synthase subunit alpha acyl carrier domain-containing protein</fullName>
    </recommendedName>
</protein>
<dbReference type="AlphaFoldDB" id="A0A0D0CCJ0"/>
<gene>
    <name evidence="2" type="ORF">PAXRUDRAFT_833502</name>
</gene>